<name>A0A3Q3WLS7_MOLML</name>
<dbReference type="SUPFAM" id="SSF50729">
    <property type="entry name" value="PH domain-like"/>
    <property type="match status" value="1"/>
</dbReference>
<dbReference type="InterPro" id="IPR011993">
    <property type="entry name" value="PH-like_dom_sf"/>
</dbReference>
<sequence length="420" mass="45666">MSSSEMCWPVPMRAIGAQNLLTMPGGVVTAGYLHKKGGSQFSLMKWPLRYTIIHKGCVYYFKSSTSPAPQGAFSLNGYNRVMRAAEETTSNNVFPFKIVHFSKKHRTWFFSAASEDERRPRLLSVASNLSMLRVCNSYIFSSGRPTGPPPSYPPPPVPTAIQHHQDSGAGLHKCTPPPLPPLHRMPTCAMPRKLPSITSSITPSILKDPNKGPPPPFPFPPHLHKSMSFTPPPPPPPNVKRPLQGRVTSFWGTDKTDQRNLPAVSIQSPATLPFCNLLETSMVLNGPAKSPYNARGSQSMDNFHPRSKASPSTFHSTNTGASALRSVKSPGHTSPGHPPPSGPPPLAPAVKTGLHNKPGIPKPPPPATKPQHLAKENLIFLDSSVTFPALPALIEHYYSHPLPHHGSLCLQKPYMNMLGI</sequence>
<dbReference type="PROSITE" id="PS50003">
    <property type="entry name" value="PH_DOMAIN"/>
    <property type="match status" value="1"/>
</dbReference>
<feature type="domain" description="PH" evidence="2">
    <location>
        <begin position="26"/>
        <end position="130"/>
    </location>
</feature>
<dbReference type="InterPro" id="IPR036860">
    <property type="entry name" value="SH2_dom_sf"/>
</dbReference>
<dbReference type="OMA" id="CIRDSAC"/>
<dbReference type="Pfam" id="PF00169">
    <property type="entry name" value="PH"/>
    <property type="match status" value="1"/>
</dbReference>
<feature type="region of interest" description="Disordered" evidence="1">
    <location>
        <begin position="199"/>
        <end position="236"/>
    </location>
</feature>
<dbReference type="GO" id="GO:0007165">
    <property type="term" value="P:signal transduction"/>
    <property type="evidence" value="ECO:0007669"/>
    <property type="project" value="InterPro"/>
</dbReference>
<dbReference type="STRING" id="94237.ENSMMOP00000015953"/>
<dbReference type="AlphaFoldDB" id="A0A3Q3WLS7"/>
<dbReference type="GO" id="GO:0017124">
    <property type="term" value="F:SH3 domain binding"/>
    <property type="evidence" value="ECO:0007669"/>
    <property type="project" value="TreeGrafter"/>
</dbReference>
<proteinExistence type="predicted"/>
<dbReference type="SMART" id="SM00233">
    <property type="entry name" value="PH"/>
    <property type="match status" value="1"/>
</dbReference>
<evidence type="ECO:0000313" key="4">
    <source>
        <dbReference type="Proteomes" id="UP000261620"/>
    </source>
</evidence>
<evidence type="ECO:0000313" key="3">
    <source>
        <dbReference type="Ensembl" id="ENSMMOP00000015953.1"/>
    </source>
</evidence>
<accession>A0A3Q3WLS7</accession>
<feature type="compositionally biased region" description="Polar residues" evidence="1">
    <location>
        <begin position="309"/>
        <end position="321"/>
    </location>
</feature>
<reference evidence="3" key="2">
    <citation type="submission" date="2025-09" db="UniProtKB">
        <authorList>
            <consortium name="Ensembl"/>
        </authorList>
    </citation>
    <scope>IDENTIFICATION</scope>
</reference>
<dbReference type="PANTHER" id="PTHR15126">
    <property type="entry name" value="SH3-BINDING"/>
    <property type="match status" value="1"/>
</dbReference>
<protein>
    <recommendedName>
        <fullName evidence="2">PH domain-containing protein</fullName>
    </recommendedName>
</protein>
<evidence type="ECO:0000256" key="1">
    <source>
        <dbReference type="SAM" id="MobiDB-lite"/>
    </source>
</evidence>
<dbReference type="Gene3D" id="2.30.29.30">
    <property type="entry name" value="Pleckstrin-homology domain (PH domain)/Phosphotyrosine-binding domain (PTB)"/>
    <property type="match status" value="1"/>
</dbReference>
<keyword evidence="4" id="KW-1185">Reference proteome</keyword>
<feature type="compositionally biased region" description="Pro residues" evidence="1">
    <location>
        <begin position="336"/>
        <end position="347"/>
    </location>
</feature>
<dbReference type="Gene3D" id="3.30.505.10">
    <property type="entry name" value="SH2 domain"/>
    <property type="match status" value="1"/>
</dbReference>
<dbReference type="PANTHER" id="PTHR15126:SF4">
    <property type="entry name" value="SH3 DOMAIN-BINDING PROTEIN 2"/>
    <property type="match status" value="1"/>
</dbReference>
<feature type="region of interest" description="Disordered" evidence="1">
    <location>
        <begin position="289"/>
        <end position="371"/>
    </location>
</feature>
<dbReference type="CDD" id="cd13308">
    <property type="entry name" value="PH_3BP2"/>
    <property type="match status" value="1"/>
</dbReference>
<organism evidence="3 4">
    <name type="scientific">Mola mola</name>
    <name type="common">Ocean sunfish</name>
    <name type="synonym">Tetraodon mola</name>
    <dbReference type="NCBI Taxonomy" id="94237"/>
    <lineage>
        <taxon>Eukaryota</taxon>
        <taxon>Metazoa</taxon>
        <taxon>Chordata</taxon>
        <taxon>Craniata</taxon>
        <taxon>Vertebrata</taxon>
        <taxon>Euteleostomi</taxon>
        <taxon>Actinopterygii</taxon>
        <taxon>Neopterygii</taxon>
        <taxon>Teleostei</taxon>
        <taxon>Neoteleostei</taxon>
        <taxon>Acanthomorphata</taxon>
        <taxon>Eupercaria</taxon>
        <taxon>Tetraodontiformes</taxon>
        <taxon>Molidae</taxon>
        <taxon>Mola</taxon>
    </lineage>
</organism>
<dbReference type="FunFam" id="2.30.29.30:FF:000147">
    <property type="entry name" value="SH3 domain-binding protein 2 isoform X2"/>
    <property type="match status" value="1"/>
</dbReference>
<dbReference type="Proteomes" id="UP000261620">
    <property type="component" value="Unplaced"/>
</dbReference>
<reference evidence="3" key="1">
    <citation type="submission" date="2025-08" db="UniProtKB">
        <authorList>
            <consortium name="Ensembl"/>
        </authorList>
    </citation>
    <scope>IDENTIFICATION</scope>
</reference>
<evidence type="ECO:0000259" key="2">
    <source>
        <dbReference type="PROSITE" id="PS50003"/>
    </source>
</evidence>
<dbReference type="InterPro" id="IPR035848">
    <property type="entry name" value="SH3BP2"/>
</dbReference>
<dbReference type="Ensembl" id="ENSMMOT00000016219.1">
    <property type="protein sequence ID" value="ENSMMOP00000015953.1"/>
    <property type="gene ID" value="ENSMMOG00000012172.1"/>
</dbReference>
<feature type="compositionally biased region" description="Pro residues" evidence="1">
    <location>
        <begin position="211"/>
        <end position="221"/>
    </location>
</feature>
<dbReference type="InterPro" id="IPR001849">
    <property type="entry name" value="PH_domain"/>
</dbReference>